<evidence type="ECO:0000313" key="3">
    <source>
        <dbReference type="EMBL" id="RDX48653.1"/>
    </source>
</evidence>
<dbReference type="Pfam" id="PF06985">
    <property type="entry name" value="HET"/>
    <property type="match status" value="1"/>
</dbReference>
<gene>
    <name evidence="3" type="ORF">OH76DRAFT_646174</name>
</gene>
<reference evidence="3 4" key="1">
    <citation type="journal article" date="2018" name="Biotechnol. Biofuels">
        <title>Integrative visual omics of the white-rot fungus Polyporus brumalis exposes the biotechnological potential of its oxidative enzymes for delignifying raw plant biomass.</title>
        <authorList>
            <person name="Miyauchi S."/>
            <person name="Rancon A."/>
            <person name="Drula E."/>
            <person name="Hage H."/>
            <person name="Chaduli D."/>
            <person name="Favel A."/>
            <person name="Grisel S."/>
            <person name="Henrissat B."/>
            <person name="Herpoel-Gimbert I."/>
            <person name="Ruiz-Duenas F.J."/>
            <person name="Chevret D."/>
            <person name="Hainaut M."/>
            <person name="Lin J."/>
            <person name="Wang M."/>
            <person name="Pangilinan J."/>
            <person name="Lipzen A."/>
            <person name="Lesage-Meessen L."/>
            <person name="Navarro D."/>
            <person name="Riley R."/>
            <person name="Grigoriev I.V."/>
            <person name="Zhou S."/>
            <person name="Raouche S."/>
            <person name="Rosso M.N."/>
        </authorList>
    </citation>
    <scope>NUCLEOTIDE SEQUENCE [LARGE SCALE GENOMIC DNA]</scope>
    <source>
        <strain evidence="3 4">BRFM 1820</strain>
    </source>
</reference>
<evidence type="ECO:0000259" key="2">
    <source>
        <dbReference type="Pfam" id="PF26640"/>
    </source>
</evidence>
<dbReference type="Proteomes" id="UP000256964">
    <property type="component" value="Unassembled WGS sequence"/>
</dbReference>
<feature type="domain" description="Heterokaryon incompatibility" evidence="1">
    <location>
        <begin position="69"/>
        <end position="161"/>
    </location>
</feature>
<sequence length="466" mass="52110">MPRTYDDRAMISRSAGGTVEALIREQAGRLMETPARGSGPIWLLNTARGELQYFESQPPAVYTVFSGLHAWGDHAEEMMFPDLQSLQQTCAETGISPLVHLPPMMRSACRLAESHGIEWIWMDFACIDIRNAAELAQAISQMYNIYAKATVCYAFLNDVPTPSSHALNDTLPSFMRSKWHRSMWTLQALLAPDLVVFVSSTWSVLGTKSDYAATLAAITNIPIPVLQCAQPLSQICVGRRMSWAAKRQPGRYEDEAYCLLGIFGVTMPILYGEGRMAFLRLQEELMRRTPDPTLFAWGDVYHFVPGMRVAFEEHGPDHMQDSFLLAPTPDHFEHLGGMQLINGPRPKYLPPGDLRFSQTPSGILAHIPILKLHAAGLTLGLLPETYNSDNHPVALLLTRCTTSVSSKIATYDIGARPVRRPGASEVPRLVYLDPDFMASLTLLERSLWAIGWKRFTWQSIYLRLTS</sequence>
<dbReference type="STRING" id="139420.A0A371D7Z4"/>
<dbReference type="PANTHER" id="PTHR10622">
    <property type="entry name" value="HET DOMAIN-CONTAINING PROTEIN"/>
    <property type="match status" value="1"/>
</dbReference>
<name>A0A371D7Z4_9APHY</name>
<evidence type="ECO:0000259" key="1">
    <source>
        <dbReference type="Pfam" id="PF06985"/>
    </source>
</evidence>
<organism evidence="3 4">
    <name type="scientific">Lentinus brumalis</name>
    <dbReference type="NCBI Taxonomy" id="2498619"/>
    <lineage>
        <taxon>Eukaryota</taxon>
        <taxon>Fungi</taxon>
        <taxon>Dikarya</taxon>
        <taxon>Basidiomycota</taxon>
        <taxon>Agaricomycotina</taxon>
        <taxon>Agaricomycetes</taxon>
        <taxon>Polyporales</taxon>
        <taxon>Polyporaceae</taxon>
        <taxon>Lentinus</taxon>
    </lineage>
</organism>
<dbReference type="InterPro" id="IPR010730">
    <property type="entry name" value="HET"/>
</dbReference>
<dbReference type="Pfam" id="PF26640">
    <property type="entry name" value="DUF8212"/>
    <property type="match status" value="1"/>
</dbReference>
<proteinExistence type="predicted"/>
<keyword evidence="4" id="KW-1185">Reference proteome</keyword>
<protein>
    <submittedName>
        <fullName evidence="3">Uncharacterized protein</fullName>
    </submittedName>
</protein>
<dbReference type="InterPro" id="IPR058525">
    <property type="entry name" value="DUF8212"/>
</dbReference>
<dbReference type="PANTHER" id="PTHR10622:SF10">
    <property type="entry name" value="HET DOMAIN-CONTAINING PROTEIN"/>
    <property type="match status" value="1"/>
</dbReference>
<accession>A0A371D7Z4</accession>
<dbReference type="AlphaFoldDB" id="A0A371D7Z4"/>
<dbReference type="EMBL" id="KZ857410">
    <property type="protein sequence ID" value="RDX48653.1"/>
    <property type="molecule type" value="Genomic_DNA"/>
</dbReference>
<feature type="domain" description="DUF8212" evidence="2">
    <location>
        <begin position="277"/>
        <end position="374"/>
    </location>
</feature>
<evidence type="ECO:0000313" key="4">
    <source>
        <dbReference type="Proteomes" id="UP000256964"/>
    </source>
</evidence>